<gene>
    <name evidence="3" type="primary">yrdA</name>
    <name evidence="3" type="ORF">GCM10008018_43780</name>
</gene>
<evidence type="ECO:0000313" key="4">
    <source>
        <dbReference type="Proteomes" id="UP000615455"/>
    </source>
</evidence>
<comment type="caution">
    <text evidence="3">The sequence shown here is derived from an EMBL/GenBank/DDBJ whole genome shotgun (WGS) entry which is preliminary data.</text>
</comment>
<dbReference type="EMBL" id="BMHE01000025">
    <property type="protein sequence ID" value="GFZ92577.1"/>
    <property type="molecule type" value="Genomic_DNA"/>
</dbReference>
<dbReference type="RefSeq" id="WP_229757768.1">
    <property type="nucleotide sequence ID" value="NZ_BMHE01000025.1"/>
</dbReference>
<organism evidence="3 4">
    <name type="scientific">Paenibacillus marchantiophytorum</name>
    <dbReference type="NCBI Taxonomy" id="1619310"/>
    <lineage>
        <taxon>Bacteria</taxon>
        <taxon>Bacillati</taxon>
        <taxon>Bacillota</taxon>
        <taxon>Bacilli</taxon>
        <taxon>Bacillales</taxon>
        <taxon>Paenibacillaceae</taxon>
        <taxon>Paenibacillus</taxon>
    </lineage>
</organism>
<evidence type="ECO:0000256" key="2">
    <source>
        <dbReference type="ARBA" id="ARBA00022723"/>
    </source>
</evidence>
<evidence type="ECO:0000313" key="3">
    <source>
        <dbReference type="EMBL" id="GFZ92577.1"/>
    </source>
</evidence>
<keyword evidence="2" id="KW-0479">Metal-binding</keyword>
<name>A0ABQ1EYV9_9BACL</name>
<dbReference type="InterPro" id="IPR034660">
    <property type="entry name" value="DinB/YfiT-like"/>
</dbReference>
<protein>
    <recommendedName>
        <fullName evidence="5">Damage-inducible protein DinB</fullName>
    </recommendedName>
</protein>
<evidence type="ECO:0008006" key="5">
    <source>
        <dbReference type="Google" id="ProtNLM"/>
    </source>
</evidence>
<dbReference type="InterPro" id="IPR007837">
    <property type="entry name" value="DinB"/>
</dbReference>
<dbReference type="Proteomes" id="UP000615455">
    <property type="component" value="Unassembled WGS sequence"/>
</dbReference>
<keyword evidence="4" id="KW-1185">Reference proteome</keyword>
<dbReference type="Gene3D" id="1.20.120.450">
    <property type="entry name" value="dinb family like domain"/>
    <property type="match status" value="1"/>
</dbReference>
<evidence type="ECO:0000256" key="1">
    <source>
        <dbReference type="ARBA" id="ARBA00008635"/>
    </source>
</evidence>
<dbReference type="SUPFAM" id="SSF109854">
    <property type="entry name" value="DinB/YfiT-like putative metalloenzymes"/>
    <property type="match status" value="1"/>
</dbReference>
<proteinExistence type="inferred from homology"/>
<accession>A0ABQ1EYV9</accession>
<comment type="similarity">
    <text evidence="1">Belongs to the DinB family.</text>
</comment>
<dbReference type="Pfam" id="PF05163">
    <property type="entry name" value="DinB"/>
    <property type="match status" value="1"/>
</dbReference>
<sequence>MKGTLQVLQAVTDDKLGQSILEGHSTLGWLGWHLVETTGYFSHLAGLTVPMIGQDEPAPATAREIVATYEKAAEAVKEEVAKLSDEDLLTETGIASLATKGAVLRFLIDHQTHHRGQMMLLLRQAGLPVPPVMDPTK</sequence>
<reference evidence="4" key="1">
    <citation type="journal article" date="2019" name="Int. J. Syst. Evol. Microbiol.">
        <title>The Global Catalogue of Microorganisms (GCM) 10K type strain sequencing project: providing services to taxonomists for standard genome sequencing and annotation.</title>
        <authorList>
            <consortium name="The Broad Institute Genomics Platform"/>
            <consortium name="The Broad Institute Genome Sequencing Center for Infectious Disease"/>
            <person name="Wu L."/>
            <person name="Ma J."/>
        </authorList>
    </citation>
    <scope>NUCLEOTIDE SEQUENCE [LARGE SCALE GENOMIC DNA]</scope>
    <source>
        <strain evidence="4">CGMCC 1.15043</strain>
    </source>
</reference>